<accession>A0A422QZB5</accession>
<name>A0A422QZB5_9RHOB</name>
<sequence length="254" mass="29142">MSESFMEIDHDTWNYGQPRLRSAGKITLPDIHGVLPFAGVRNPITASNTSHKVSLTYKTEINHWQPKVGLAESGAELAVAEEALIDPDIIDVEFQPLQFPYRRLCGTTALHTIDLRFIYRSGRTRFVFVRNAESLKKPWVQEEIDAIADAVPHHEAHEFVQVEADAYSRSRRENLHRMHRLMAFEPPDPVSDRLVEEAVHNLKTLWRISDLAPHLDLQPARIFRSCLRLIAAKKLNADMNAVICQHSRIWKTEL</sequence>
<proteinExistence type="predicted"/>
<evidence type="ECO:0008006" key="3">
    <source>
        <dbReference type="Google" id="ProtNLM"/>
    </source>
</evidence>
<reference evidence="1" key="1">
    <citation type="submission" date="2018-05" db="EMBL/GenBank/DDBJ databases">
        <title>Reclassification of Methylarcula marina and Methylarcula terricola as Paracoccus methylarcula sp.nov., comb.nov. and Paracoccus terricola comb.nov.</title>
        <authorList>
            <person name="Shmareva M.N."/>
            <person name="Doronina N.V."/>
            <person name="Vasilenko O.V."/>
            <person name="Tarlachkov S.V."/>
            <person name="Trotsenko Y.A."/>
        </authorList>
    </citation>
    <scope>NUCLEOTIDE SEQUENCE [LARGE SCALE GENOMIC DNA]</scope>
    <source>
        <strain evidence="1">VKM B-2159</strain>
    </source>
</reference>
<comment type="caution">
    <text evidence="1">The sequence shown here is derived from an EMBL/GenBank/DDBJ whole genome shotgun (WGS) entry which is preliminary data.</text>
</comment>
<dbReference type="EMBL" id="PXNQ02000003">
    <property type="protein sequence ID" value="RNF35324.1"/>
    <property type="molecule type" value="Genomic_DNA"/>
</dbReference>
<dbReference type="RefSeq" id="WP_106690672.1">
    <property type="nucleotide sequence ID" value="NZ_PXNQ02000003.1"/>
</dbReference>
<organism evidence="1 2">
    <name type="scientific">Paracoccus methylarcula</name>
    <dbReference type="NCBI Taxonomy" id="72022"/>
    <lineage>
        <taxon>Bacteria</taxon>
        <taxon>Pseudomonadati</taxon>
        <taxon>Pseudomonadota</taxon>
        <taxon>Alphaproteobacteria</taxon>
        <taxon>Rhodobacterales</taxon>
        <taxon>Paracoccaceae</taxon>
        <taxon>Paracoccus</taxon>
    </lineage>
</organism>
<evidence type="ECO:0000313" key="1">
    <source>
        <dbReference type="EMBL" id="RNF35324.1"/>
    </source>
</evidence>
<dbReference type="AlphaFoldDB" id="A0A422QZB5"/>
<dbReference type="Proteomes" id="UP000238137">
    <property type="component" value="Unassembled WGS sequence"/>
</dbReference>
<dbReference type="OrthoDB" id="7724038at2"/>
<keyword evidence="2" id="KW-1185">Reference proteome</keyword>
<protein>
    <recommendedName>
        <fullName evidence="3">TnsA endonuclease N-terminal domain-containing protein</fullName>
    </recommendedName>
</protein>
<gene>
    <name evidence="1" type="ORF">A7A09_006930</name>
</gene>
<evidence type="ECO:0000313" key="2">
    <source>
        <dbReference type="Proteomes" id="UP000238137"/>
    </source>
</evidence>